<dbReference type="PANTHER" id="PTHR36842:SF1">
    <property type="entry name" value="PROTEIN TOLB"/>
    <property type="match status" value="1"/>
</dbReference>
<dbReference type="PANTHER" id="PTHR36842">
    <property type="entry name" value="PROTEIN TOLB HOMOLOG"/>
    <property type="match status" value="1"/>
</dbReference>
<evidence type="ECO:0000313" key="2">
    <source>
        <dbReference type="EMBL" id="BAM01312.1"/>
    </source>
</evidence>
<keyword evidence="3" id="KW-1185">Reference proteome</keyword>
<name>I0I7S4_CALAS</name>
<dbReference type="InterPro" id="IPR011042">
    <property type="entry name" value="6-blade_b-propeller_TolB-like"/>
</dbReference>
<accession>I0I7S4</accession>
<dbReference type="InterPro" id="IPR011659">
    <property type="entry name" value="WD40"/>
</dbReference>
<dbReference type="Proteomes" id="UP000007880">
    <property type="component" value="Chromosome"/>
</dbReference>
<evidence type="ECO:0000256" key="1">
    <source>
        <dbReference type="ARBA" id="ARBA00009820"/>
    </source>
</evidence>
<dbReference type="HOGENOM" id="CLU_717045_0_0_0"/>
<sequence length="388" mass="42406">MWSVLALIAFTLGLVALLRVTAPSMIGPSPLASPTLALAIRSPLPTPTPVPVPPRAIPAVAVDPLVQTATGSTYRLVTVRRDAFQGPGELCDLQVSPNGRYAAVSLCATEGVIFDVFIVDLAQGAGFQVGICLQGMTQGCRFKPTWFRGWFPDSRRVLLMSDWLEILNLESGERKQITPEGETVTDAAVSPDGKTIAYTLIQGDGLIFRDTDGHLLNQVLAPSPKPGVTPDLITWSPNGQFVAYVWDRIVGQFNNYGPIWIVDMRTGNQWQLSPEGVFDSFPTWSPQGDRLLVVRRENMEDRSADFDLNRLVSNLWVVEISSQTWRPLTQLKGHGAWSPVWTPDGSAVVFMSNLAGQPDAWMIHADGSGLLRLTSDSPMMPRSLDVTP</sequence>
<dbReference type="eggNOG" id="COG0823">
    <property type="taxonomic scope" value="Bacteria"/>
</dbReference>
<evidence type="ECO:0000313" key="3">
    <source>
        <dbReference type="Proteomes" id="UP000007880"/>
    </source>
</evidence>
<organism evidence="2 3">
    <name type="scientific">Caldilinea aerophila (strain DSM 14535 / JCM 11387 / NBRC 104270 / STL-6-O1)</name>
    <dbReference type="NCBI Taxonomy" id="926550"/>
    <lineage>
        <taxon>Bacteria</taxon>
        <taxon>Bacillati</taxon>
        <taxon>Chloroflexota</taxon>
        <taxon>Caldilineae</taxon>
        <taxon>Caldilineales</taxon>
        <taxon>Caldilineaceae</taxon>
        <taxon>Caldilinea</taxon>
    </lineage>
</organism>
<proteinExistence type="inferred from homology"/>
<dbReference type="Gene3D" id="2.120.10.30">
    <property type="entry name" value="TolB, C-terminal domain"/>
    <property type="match status" value="2"/>
</dbReference>
<dbReference type="Pfam" id="PF07676">
    <property type="entry name" value="PD40"/>
    <property type="match status" value="3"/>
</dbReference>
<reference evidence="2 3" key="1">
    <citation type="submission" date="2012-02" db="EMBL/GenBank/DDBJ databases">
        <title>Complete genome sequence of Caldilinea aerophila DSM 14535 (= NBRC 102666).</title>
        <authorList>
            <person name="Oguchi A."/>
            <person name="Hosoyama A."/>
            <person name="Sekine M."/>
            <person name="Fukai R."/>
            <person name="Kato Y."/>
            <person name="Nakamura S."/>
            <person name="Hanada S."/>
            <person name="Yamazaki S."/>
            <person name="Fujita N."/>
        </authorList>
    </citation>
    <scope>NUCLEOTIDE SEQUENCE [LARGE SCALE GENOMIC DNA]</scope>
    <source>
        <strain evidence="3">DSM 14535 / JCM 11387 / NBRC 104270 / STL-6-O1</strain>
    </source>
</reference>
<dbReference type="AlphaFoldDB" id="I0I7S4"/>
<dbReference type="STRING" id="926550.CLDAP_32720"/>
<dbReference type="KEGG" id="cap:CLDAP_32720"/>
<dbReference type="SUPFAM" id="SSF82171">
    <property type="entry name" value="DPP6 N-terminal domain-like"/>
    <property type="match status" value="1"/>
</dbReference>
<dbReference type="EMBL" id="AP012337">
    <property type="protein sequence ID" value="BAM01312.1"/>
    <property type="molecule type" value="Genomic_DNA"/>
</dbReference>
<protein>
    <submittedName>
        <fullName evidence="2">Uncharacterized protein</fullName>
    </submittedName>
</protein>
<dbReference type="RefSeq" id="WP_014434538.1">
    <property type="nucleotide sequence ID" value="NC_017079.1"/>
</dbReference>
<dbReference type="OrthoDB" id="146594at2"/>
<gene>
    <name evidence="2" type="ordered locus">CLDAP_32720</name>
</gene>
<comment type="similarity">
    <text evidence="1">Belongs to the TolB family.</text>
</comment>